<accession>A0AA39JCR7</accession>
<feature type="domain" description="Helitron helicase-like" evidence="1">
    <location>
        <begin position="3"/>
        <end position="202"/>
    </location>
</feature>
<organism evidence="2 3">
    <name type="scientific">Armillaria borealis</name>
    <dbReference type="NCBI Taxonomy" id="47425"/>
    <lineage>
        <taxon>Eukaryota</taxon>
        <taxon>Fungi</taxon>
        <taxon>Dikarya</taxon>
        <taxon>Basidiomycota</taxon>
        <taxon>Agaricomycotina</taxon>
        <taxon>Agaricomycetes</taxon>
        <taxon>Agaricomycetidae</taxon>
        <taxon>Agaricales</taxon>
        <taxon>Marasmiineae</taxon>
        <taxon>Physalacriaceae</taxon>
        <taxon>Armillaria</taxon>
    </lineage>
</organism>
<reference evidence="2" key="1">
    <citation type="submission" date="2023-06" db="EMBL/GenBank/DDBJ databases">
        <authorList>
            <consortium name="Lawrence Berkeley National Laboratory"/>
            <person name="Ahrendt S."/>
            <person name="Sahu N."/>
            <person name="Indic B."/>
            <person name="Wong-Bajracharya J."/>
            <person name="Merenyi Z."/>
            <person name="Ke H.-M."/>
            <person name="Monk M."/>
            <person name="Kocsube S."/>
            <person name="Drula E."/>
            <person name="Lipzen A."/>
            <person name="Balint B."/>
            <person name="Henrissat B."/>
            <person name="Andreopoulos B."/>
            <person name="Martin F.M."/>
            <person name="Harder C.B."/>
            <person name="Rigling D."/>
            <person name="Ford K.L."/>
            <person name="Foster G.D."/>
            <person name="Pangilinan J."/>
            <person name="Papanicolaou A."/>
            <person name="Barry K."/>
            <person name="LaButti K."/>
            <person name="Viragh M."/>
            <person name="Koriabine M."/>
            <person name="Yan M."/>
            <person name="Riley R."/>
            <person name="Champramary S."/>
            <person name="Plett K.L."/>
            <person name="Tsai I.J."/>
            <person name="Slot J."/>
            <person name="Sipos G."/>
            <person name="Plett J."/>
            <person name="Nagy L.G."/>
            <person name="Grigoriev I.V."/>
        </authorList>
    </citation>
    <scope>NUCLEOTIDE SEQUENCE</scope>
    <source>
        <strain evidence="2">FPL87.14</strain>
    </source>
</reference>
<comment type="caution">
    <text evidence="2">The sequence shown here is derived from an EMBL/GenBank/DDBJ whole genome shotgun (WGS) entry which is preliminary data.</text>
</comment>
<dbReference type="AlphaFoldDB" id="A0AA39JCR7"/>
<evidence type="ECO:0000313" key="3">
    <source>
        <dbReference type="Proteomes" id="UP001175226"/>
    </source>
</evidence>
<keyword evidence="3" id="KW-1185">Reference proteome</keyword>
<gene>
    <name evidence="2" type="ORF">EV421DRAFT_1690453</name>
</gene>
<name>A0AA39JCR7_9AGAR</name>
<dbReference type="InterPro" id="IPR025476">
    <property type="entry name" value="Helitron_helicase-like"/>
</dbReference>
<evidence type="ECO:0000259" key="1">
    <source>
        <dbReference type="Pfam" id="PF14214"/>
    </source>
</evidence>
<dbReference type="EMBL" id="JAUEPT010000034">
    <property type="protein sequence ID" value="KAK0440380.1"/>
    <property type="molecule type" value="Genomic_DNA"/>
</dbReference>
<feature type="non-terminal residue" evidence="2">
    <location>
        <position position="203"/>
    </location>
</feature>
<proteinExistence type="predicted"/>
<protein>
    <recommendedName>
        <fullName evidence="1">Helitron helicase-like domain-containing protein</fullName>
    </recommendedName>
</protein>
<dbReference type="Proteomes" id="UP001175226">
    <property type="component" value="Unassembled WGS sequence"/>
</dbReference>
<sequence>MYHDKQFQCDATFSFVAFSHHQVKASTSGTFLLADKQKFNGIAHRLMNVNQSVLSDLATRLAKGETIVPSTVAEKYCYQIIKDLDHVAGRVHGTTTSKRYMNNEIWSLIADKGAPSWYVTISPIDNKHPLCLYFAGEDKEFTSIPILDYKEKQRLIVNNPAAAARFFNFLVEMFIKEILGCKPNKRSCGFYGDTSAYYGTVEQ</sequence>
<evidence type="ECO:0000313" key="2">
    <source>
        <dbReference type="EMBL" id="KAK0440380.1"/>
    </source>
</evidence>
<dbReference type="Pfam" id="PF14214">
    <property type="entry name" value="Helitron_like_N"/>
    <property type="match status" value="1"/>
</dbReference>